<keyword evidence="2" id="KW-1185">Reference proteome</keyword>
<name>A0ABU7C3C9_9TELE</name>
<organism evidence="1 2">
    <name type="scientific">Ataeniobius toweri</name>
    <dbReference type="NCBI Taxonomy" id="208326"/>
    <lineage>
        <taxon>Eukaryota</taxon>
        <taxon>Metazoa</taxon>
        <taxon>Chordata</taxon>
        <taxon>Craniata</taxon>
        <taxon>Vertebrata</taxon>
        <taxon>Euteleostomi</taxon>
        <taxon>Actinopterygii</taxon>
        <taxon>Neopterygii</taxon>
        <taxon>Teleostei</taxon>
        <taxon>Neoteleostei</taxon>
        <taxon>Acanthomorphata</taxon>
        <taxon>Ovalentaria</taxon>
        <taxon>Atherinomorphae</taxon>
        <taxon>Cyprinodontiformes</taxon>
        <taxon>Goodeidae</taxon>
        <taxon>Ataeniobius</taxon>
    </lineage>
</organism>
<proteinExistence type="predicted"/>
<dbReference type="Proteomes" id="UP001345963">
    <property type="component" value="Unassembled WGS sequence"/>
</dbReference>
<evidence type="ECO:0000313" key="2">
    <source>
        <dbReference type="Proteomes" id="UP001345963"/>
    </source>
</evidence>
<gene>
    <name evidence="1" type="ORF">ATANTOWER_002807</name>
</gene>
<accession>A0ABU7C3C9</accession>
<comment type="caution">
    <text evidence="1">The sequence shown here is derived from an EMBL/GenBank/DDBJ whole genome shotgun (WGS) entry which is preliminary data.</text>
</comment>
<reference evidence="1 2" key="1">
    <citation type="submission" date="2021-07" db="EMBL/GenBank/DDBJ databases">
        <authorList>
            <person name="Palmer J.M."/>
        </authorList>
    </citation>
    <scope>NUCLEOTIDE SEQUENCE [LARGE SCALE GENOMIC DNA]</scope>
    <source>
        <strain evidence="1 2">AT_MEX2019</strain>
        <tissue evidence="1">Muscle</tissue>
    </source>
</reference>
<protein>
    <submittedName>
        <fullName evidence="1">Uncharacterized protein</fullName>
    </submittedName>
</protein>
<evidence type="ECO:0000313" key="1">
    <source>
        <dbReference type="EMBL" id="MED6256696.1"/>
    </source>
</evidence>
<sequence>MNGKPGREKEDMEKMRIKQSIEPQCASQRAVCQFVFVAYSKPLKQMANGESLQSKTKGLTTEDLPLIAVCLHEQSQEEVPGQRLPAIAMAFLEGQRGKERKVACCQGNTVVNRNIRMLRRTFLAKTSPEGKGYNHGWHHAKRKLCGTYRRNQKPYKQLENSSPK</sequence>
<dbReference type="EMBL" id="JAHUTI010078690">
    <property type="protein sequence ID" value="MED6256696.1"/>
    <property type="molecule type" value="Genomic_DNA"/>
</dbReference>